<keyword evidence="10" id="KW-1185">Reference proteome</keyword>
<evidence type="ECO:0000256" key="1">
    <source>
        <dbReference type="ARBA" id="ARBA00004127"/>
    </source>
</evidence>
<feature type="transmembrane region" description="Helical" evidence="8">
    <location>
        <begin position="210"/>
        <end position="229"/>
    </location>
</feature>
<gene>
    <name evidence="9" type="ORF">MNAN1_003557</name>
</gene>
<sequence length="355" mass="38481">MRDSVWLLAVGCTLAVGTYVVGTMPLVFRLSRSSLRKLELWGAGLLLGAALTVVIPEGISNVYRGRICHDHQPKEPHLLHSKDLVAFCLLSGFLLMFIVDQQMVAQSHAHSHDAPADEEILADNHAHSPMTWDPPTRPSPRALRRVLGSMLGILVHAAADGVAMGSSVESRNQSLRLVILLAIMVHKAPASIGICTLLMSRQLRRAEIRWAVLVFSLTTPVCAMLTYGLLQMVLTTTGGSSDSIDTRKIGAILSFSGGTFLFVAIHAVTELASSERELHHSEYVHHPHDHDHPIHAQTSETAPLSGATSSISRLFQGSTEADMHNIPSPTLGLFYVVLGSIVPRLLQLTVGDVHP</sequence>
<keyword evidence="3 8" id="KW-0812">Transmembrane</keyword>
<feature type="transmembrane region" description="Helical" evidence="8">
    <location>
        <begin position="249"/>
        <end position="268"/>
    </location>
</feature>
<evidence type="ECO:0000256" key="8">
    <source>
        <dbReference type="SAM" id="Phobius"/>
    </source>
</evidence>
<dbReference type="GO" id="GO:0046873">
    <property type="term" value="F:metal ion transmembrane transporter activity"/>
    <property type="evidence" value="ECO:0007669"/>
    <property type="project" value="InterPro"/>
</dbReference>
<keyword evidence="6 8" id="KW-0472">Membrane</keyword>
<evidence type="ECO:0000256" key="5">
    <source>
        <dbReference type="ARBA" id="ARBA00023034"/>
    </source>
</evidence>
<dbReference type="GO" id="GO:0006829">
    <property type="term" value="P:zinc ion transport"/>
    <property type="evidence" value="ECO:0007669"/>
    <property type="project" value="InterPro"/>
</dbReference>
<evidence type="ECO:0008006" key="11">
    <source>
        <dbReference type="Google" id="ProtNLM"/>
    </source>
</evidence>
<dbReference type="InterPro" id="IPR003689">
    <property type="entry name" value="ZIP"/>
</dbReference>
<dbReference type="Pfam" id="PF02535">
    <property type="entry name" value="Zip"/>
    <property type="match status" value="1"/>
</dbReference>
<evidence type="ECO:0000256" key="2">
    <source>
        <dbReference type="ARBA" id="ARBA00004394"/>
    </source>
</evidence>
<dbReference type="PANTHER" id="PTHR16133">
    <property type="entry name" value="SOLUTE CARRIER FAMILY 39 ZINC TRANSPORTER , MEMBER 9-RELATED"/>
    <property type="match status" value="1"/>
</dbReference>
<feature type="compositionally biased region" description="Basic and acidic residues" evidence="7">
    <location>
        <begin position="285"/>
        <end position="294"/>
    </location>
</feature>
<protein>
    <recommendedName>
        <fullName evidence="11">Zinc transporter ZIP9</fullName>
    </recommendedName>
</protein>
<dbReference type="GO" id="GO:0000139">
    <property type="term" value="C:Golgi membrane"/>
    <property type="evidence" value="ECO:0007669"/>
    <property type="project" value="UniProtKB-SubCell"/>
</dbReference>
<keyword evidence="5" id="KW-0333">Golgi apparatus</keyword>
<evidence type="ECO:0000313" key="9">
    <source>
        <dbReference type="EMBL" id="WFD28545.1"/>
    </source>
</evidence>
<name>A0AAF0EM26_9BASI</name>
<feature type="transmembrane region" description="Helical" evidence="8">
    <location>
        <begin position="40"/>
        <end position="59"/>
    </location>
</feature>
<dbReference type="PANTHER" id="PTHR16133:SF0">
    <property type="entry name" value="ZINC_IRON REGULATED TRANSPORTER-RELATED PROTEIN 102B, ISOFORM E"/>
    <property type="match status" value="1"/>
</dbReference>
<dbReference type="EMBL" id="CP119898">
    <property type="protein sequence ID" value="WFD28545.1"/>
    <property type="molecule type" value="Genomic_DNA"/>
</dbReference>
<feature type="transmembrane region" description="Helical" evidence="8">
    <location>
        <begin position="6"/>
        <end position="28"/>
    </location>
</feature>
<reference evidence="9" key="1">
    <citation type="submission" date="2023-03" db="EMBL/GenBank/DDBJ databases">
        <title>Mating type loci evolution in Malassezia.</title>
        <authorList>
            <person name="Coelho M.A."/>
        </authorList>
    </citation>
    <scope>NUCLEOTIDE SEQUENCE</scope>
    <source>
        <strain evidence="9">CBS 9557</strain>
    </source>
</reference>
<feature type="transmembrane region" description="Helical" evidence="8">
    <location>
        <begin position="177"/>
        <end position="198"/>
    </location>
</feature>
<evidence type="ECO:0000256" key="4">
    <source>
        <dbReference type="ARBA" id="ARBA00022989"/>
    </source>
</evidence>
<accession>A0AAF0EM26</accession>
<organism evidence="9 10">
    <name type="scientific">Malassezia nana</name>
    <dbReference type="NCBI Taxonomy" id="180528"/>
    <lineage>
        <taxon>Eukaryota</taxon>
        <taxon>Fungi</taxon>
        <taxon>Dikarya</taxon>
        <taxon>Basidiomycota</taxon>
        <taxon>Ustilaginomycotina</taxon>
        <taxon>Malasseziomycetes</taxon>
        <taxon>Malasseziales</taxon>
        <taxon>Malasseziaceae</taxon>
        <taxon>Malassezia</taxon>
    </lineage>
</organism>
<evidence type="ECO:0000256" key="3">
    <source>
        <dbReference type="ARBA" id="ARBA00022692"/>
    </source>
</evidence>
<dbReference type="Proteomes" id="UP001213623">
    <property type="component" value="Chromosome 7"/>
</dbReference>
<proteinExistence type="predicted"/>
<evidence type="ECO:0000313" key="10">
    <source>
        <dbReference type="Proteomes" id="UP001213623"/>
    </source>
</evidence>
<evidence type="ECO:0000256" key="7">
    <source>
        <dbReference type="SAM" id="MobiDB-lite"/>
    </source>
</evidence>
<keyword evidence="4 8" id="KW-1133">Transmembrane helix</keyword>
<evidence type="ECO:0000256" key="6">
    <source>
        <dbReference type="ARBA" id="ARBA00023136"/>
    </source>
</evidence>
<dbReference type="InterPro" id="IPR045891">
    <property type="entry name" value="ZIP9"/>
</dbReference>
<dbReference type="AlphaFoldDB" id="A0AAF0EM26"/>
<feature type="transmembrane region" description="Helical" evidence="8">
    <location>
        <begin position="146"/>
        <end position="165"/>
    </location>
</feature>
<feature type="transmembrane region" description="Helical" evidence="8">
    <location>
        <begin position="79"/>
        <end position="99"/>
    </location>
</feature>
<feature type="region of interest" description="Disordered" evidence="7">
    <location>
        <begin position="285"/>
        <end position="304"/>
    </location>
</feature>
<comment type="subcellular location">
    <subcellularLocation>
        <location evidence="1">Endomembrane system</location>
        <topology evidence="1">Multi-pass membrane protein</topology>
    </subcellularLocation>
    <subcellularLocation>
        <location evidence="2">Golgi apparatus membrane</location>
    </subcellularLocation>
</comment>